<sequence length="89" mass="10442">MNFLLVGVNMKSNETKSVCISIWLELSISSIRSFIFYFCFGDKFLYASLQMSGLLRRFCITKWEEEFPIRQIAVTRVTSYHYPIPLDSN</sequence>
<dbReference type="Gramene" id="PRQ41490">
    <property type="protein sequence ID" value="PRQ41490"/>
    <property type="gene ID" value="RchiOBHm_Chr3g0447441"/>
</dbReference>
<protein>
    <submittedName>
        <fullName evidence="1">Uncharacterized protein</fullName>
    </submittedName>
</protein>
<reference evidence="1 2" key="1">
    <citation type="journal article" date="2018" name="Nat. Genet.">
        <title>The Rosa genome provides new insights in the design of modern roses.</title>
        <authorList>
            <person name="Bendahmane M."/>
        </authorList>
    </citation>
    <scope>NUCLEOTIDE SEQUENCE [LARGE SCALE GENOMIC DNA]</scope>
    <source>
        <strain evidence="2">cv. Old Blush</strain>
    </source>
</reference>
<keyword evidence="2" id="KW-1185">Reference proteome</keyword>
<dbReference type="AlphaFoldDB" id="A0A2P6R4Y0"/>
<organism evidence="1 2">
    <name type="scientific">Rosa chinensis</name>
    <name type="common">China rose</name>
    <dbReference type="NCBI Taxonomy" id="74649"/>
    <lineage>
        <taxon>Eukaryota</taxon>
        <taxon>Viridiplantae</taxon>
        <taxon>Streptophyta</taxon>
        <taxon>Embryophyta</taxon>
        <taxon>Tracheophyta</taxon>
        <taxon>Spermatophyta</taxon>
        <taxon>Magnoliopsida</taxon>
        <taxon>eudicotyledons</taxon>
        <taxon>Gunneridae</taxon>
        <taxon>Pentapetalae</taxon>
        <taxon>rosids</taxon>
        <taxon>fabids</taxon>
        <taxon>Rosales</taxon>
        <taxon>Rosaceae</taxon>
        <taxon>Rosoideae</taxon>
        <taxon>Rosoideae incertae sedis</taxon>
        <taxon>Rosa</taxon>
    </lineage>
</organism>
<evidence type="ECO:0000313" key="2">
    <source>
        <dbReference type="Proteomes" id="UP000238479"/>
    </source>
</evidence>
<name>A0A2P6R4Y0_ROSCH</name>
<dbReference type="Proteomes" id="UP000238479">
    <property type="component" value="Chromosome 3"/>
</dbReference>
<dbReference type="EMBL" id="PDCK01000041">
    <property type="protein sequence ID" value="PRQ41490.1"/>
    <property type="molecule type" value="Genomic_DNA"/>
</dbReference>
<comment type="caution">
    <text evidence="1">The sequence shown here is derived from an EMBL/GenBank/DDBJ whole genome shotgun (WGS) entry which is preliminary data.</text>
</comment>
<evidence type="ECO:0000313" key="1">
    <source>
        <dbReference type="EMBL" id="PRQ41490.1"/>
    </source>
</evidence>
<proteinExistence type="predicted"/>
<gene>
    <name evidence="1" type="ORF">RchiOBHm_Chr3g0447441</name>
</gene>
<accession>A0A2P6R4Y0</accession>